<comment type="caution">
    <text evidence="14">The sequence shown here is derived from an EMBL/GenBank/DDBJ whole genome shotgun (WGS) entry which is preliminary data.</text>
</comment>
<organism evidence="14 15">
    <name type="scientific">Miscanthus lutarioriparius</name>
    <dbReference type="NCBI Taxonomy" id="422564"/>
    <lineage>
        <taxon>Eukaryota</taxon>
        <taxon>Viridiplantae</taxon>
        <taxon>Streptophyta</taxon>
        <taxon>Embryophyta</taxon>
        <taxon>Tracheophyta</taxon>
        <taxon>Spermatophyta</taxon>
        <taxon>Magnoliopsida</taxon>
        <taxon>Liliopsida</taxon>
        <taxon>Poales</taxon>
        <taxon>Poaceae</taxon>
        <taxon>PACMAD clade</taxon>
        <taxon>Panicoideae</taxon>
        <taxon>Andropogonodae</taxon>
        <taxon>Andropogoneae</taxon>
        <taxon>Saccharinae</taxon>
        <taxon>Miscanthus</taxon>
    </lineage>
</organism>
<dbReference type="SUPFAM" id="SSF56112">
    <property type="entry name" value="Protein kinase-like (PK-like)"/>
    <property type="match status" value="1"/>
</dbReference>
<dbReference type="PROSITE" id="PS50011">
    <property type="entry name" value="PROTEIN_KINASE_DOM"/>
    <property type="match status" value="1"/>
</dbReference>
<dbReference type="EMBL" id="CAJGYO010000004">
    <property type="protein sequence ID" value="CAD6226642.1"/>
    <property type="molecule type" value="Genomic_DNA"/>
</dbReference>
<evidence type="ECO:0000256" key="9">
    <source>
        <dbReference type="ARBA" id="ARBA00023180"/>
    </source>
</evidence>
<evidence type="ECO:0000256" key="7">
    <source>
        <dbReference type="ARBA" id="ARBA00023136"/>
    </source>
</evidence>
<dbReference type="InterPro" id="IPR011009">
    <property type="entry name" value="Kinase-like_dom_sf"/>
</dbReference>
<dbReference type="InterPro" id="IPR032675">
    <property type="entry name" value="LRR_dom_sf"/>
</dbReference>
<dbReference type="GO" id="GO:0004672">
    <property type="term" value="F:protein kinase activity"/>
    <property type="evidence" value="ECO:0007669"/>
    <property type="project" value="InterPro"/>
</dbReference>
<keyword evidence="4 12" id="KW-0732">Signal</keyword>
<dbReference type="GO" id="GO:0005524">
    <property type="term" value="F:ATP binding"/>
    <property type="evidence" value="ECO:0007669"/>
    <property type="project" value="InterPro"/>
</dbReference>
<feature type="domain" description="Protein kinase" evidence="13">
    <location>
        <begin position="513"/>
        <end position="785"/>
    </location>
</feature>
<dbReference type="Pfam" id="PF07714">
    <property type="entry name" value="PK_Tyr_Ser-Thr"/>
    <property type="match status" value="1"/>
</dbReference>
<feature type="transmembrane region" description="Helical" evidence="11">
    <location>
        <begin position="417"/>
        <end position="440"/>
    </location>
</feature>
<evidence type="ECO:0000256" key="8">
    <source>
        <dbReference type="ARBA" id="ARBA00023170"/>
    </source>
</evidence>
<keyword evidence="3 11" id="KW-0812">Transmembrane</keyword>
<keyword evidence="6 11" id="KW-1133">Transmembrane helix</keyword>
<dbReference type="SUPFAM" id="SSF52058">
    <property type="entry name" value="L domain-like"/>
    <property type="match status" value="1"/>
</dbReference>
<dbReference type="InterPro" id="IPR003591">
    <property type="entry name" value="Leu-rich_rpt_typical-subtyp"/>
</dbReference>
<dbReference type="InterPro" id="IPR001245">
    <property type="entry name" value="Ser-Thr/Tyr_kinase_cat_dom"/>
</dbReference>
<keyword evidence="7 11" id="KW-0472">Membrane</keyword>
<proteinExistence type="predicted"/>
<name>A0A811NN43_9POAL</name>
<protein>
    <recommendedName>
        <fullName evidence="13">Protein kinase domain-containing protein</fullName>
    </recommendedName>
</protein>
<evidence type="ECO:0000256" key="6">
    <source>
        <dbReference type="ARBA" id="ARBA00022989"/>
    </source>
</evidence>
<dbReference type="FunFam" id="3.80.10.10:FF:000155">
    <property type="entry name" value="Putative inactive leucine-rich repeat receptor-like protein kinase"/>
    <property type="match status" value="1"/>
</dbReference>
<dbReference type="GO" id="GO:0016020">
    <property type="term" value="C:membrane"/>
    <property type="evidence" value="ECO:0007669"/>
    <property type="project" value="UniProtKB-SubCell"/>
</dbReference>
<dbReference type="Gene3D" id="1.10.510.10">
    <property type="entry name" value="Transferase(Phosphotransferase) domain 1"/>
    <property type="match status" value="1"/>
</dbReference>
<dbReference type="FunFam" id="3.30.200.20:FF:000285">
    <property type="entry name" value="Putative inactive leucine-rich repeat receptor-like protein kinase"/>
    <property type="match status" value="1"/>
</dbReference>
<dbReference type="AlphaFoldDB" id="A0A811NN43"/>
<feature type="compositionally biased region" description="Low complexity" evidence="10">
    <location>
        <begin position="798"/>
        <end position="810"/>
    </location>
</feature>
<feature type="signal peptide" evidence="12">
    <location>
        <begin position="1"/>
        <end position="30"/>
    </location>
</feature>
<dbReference type="Proteomes" id="UP000604825">
    <property type="component" value="Unassembled WGS sequence"/>
</dbReference>
<keyword evidence="8" id="KW-0675">Receptor</keyword>
<dbReference type="PANTHER" id="PTHR48006">
    <property type="entry name" value="LEUCINE-RICH REPEAT-CONTAINING PROTEIN DDB_G0281931-RELATED"/>
    <property type="match status" value="1"/>
</dbReference>
<evidence type="ECO:0000256" key="5">
    <source>
        <dbReference type="ARBA" id="ARBA00022737"/>
    </source>
</evidence>
<evidence type="ECO:0000256" key="10">
    <source>
        <dbReference type="SAM" id="MobiDB-lite"/>
    </source>
</evidence>
<keyword evidence="15" id="KW-1185">Reference proteome</keyword>
<feature type="region of interest" description="Disordered" evidence="10">
    <location>
        <begin position="792"/>
        <end position="825"/>
    </location>
</feature>
<dbReference type="InterPro" id="IPR051824">
    <property type="entry name" value="LRR_Rcpt-Like_S/T_Kinase"/>
</dbReference>
<evidence type="ECO:0000313" key="15">
    <source>
        <dbReference type="Proteomes" id="UP000604825"/>
    </source>
</evidence>
<dbReference type="Gene3D" id="3.80.10.10">
    <property type="entry name" value="Ribonuclease Inhibitor"/>
    <property type="match status" value="2"/>
</dbReference>
<keyword evidence="9" id="KW-0325">Glycoprotein</keyword>
<feature type="chain" id="PRO_5032470786" description="Protein kinase domain-containing protein" evidence="12">
    <location>
        <begin position="31"/>
        <end position="825"/>
    </location>
</feature>
<evidence type="ECO:0000256" key="4">
    <source>
        <dbReference type="ARBA" id="ARBA00022729"/>
    </source>
</evidence>
<dbReference type="PANTHER" id="PTHR48006:SF84">
    <property type="entry name" value="REPEAT TRANSMEMBRANE PROTEIN KINASE, PUTATIVE, EXPRESSED-RELATED"/>
    <property type="match status" value="1"/>
</dbReference>
<evidence type="ECO:0000256" key="1">
    <source>
        <dbReference type="ARBA" id="ARBA00004479"/>
    </source>
</evidence>
<dbReference type="OrthoDB" id="676979at2759"/>
<dbReference type="InterPro" id="IPR000719">
    <property type="entry name" value="Prot_kinase_dom"/>
</dbReference>
<reference evidence="14" key="1">
    <citation type="submission" date="2020-10" db="EMBL/GenBank/DDBJ databases">
        <authorList>
            <person name="Han B."/>
            <person name="Lu T."/>
            <person name="Zhao Q."/>
            <person name="Huang X."/>
            <person name="Zhao Y."/>
        </authorList>
    </citation>
    <scope>NUCLEOTIDE SEQUENCE</scope>
</reference>
<keyword evidence="2" id="KW-0433">Leucine-rich repeat</keyword>
<dbReference type="SMART" id="SM00369">
    <property type="entry name" value="LRR_TYP"/>
    <property type="match status" value="4"/>
</dbReference>
<evidence type="ECO:0000313" key="14">
    <source>
        <dbReference type="EMBL" id="CAD6226642.1"/>
    </source>
</evidence>
<evidence type="ECO:0000256" key="2">
    <source>
        <dbReference type="ARBA" id="ARBA00022614"/>
    </source>
</evidence>
<evidence type="ECO:0000256" key="3">
    <source>
        <dbReference type="ARBA" id="ARBA00022692"/>
    </source>
</evidence>
<evidence type="ECO:0000259" key="13">
    <source>
        <dbReference type="PROSITE" id="PS50011"/>
    </source>
</evidence>
<dbReference type="Gene3D" id="3.30.200.20">
    <property type="entry name" value="Phosphorylase Kinase, domain 1"/>
    <property type="match status" value="1"/>
</dbReference>
<dbReference type="FunFam" id="1.10.510.10:FF:000431">
    <property type="entry name" value="Putative inactive leucine-rich repeat receptor-like protein kinase"/>
    <property type="match status" value="1"/>
</dbReference>
<accession>A0A811NN43</accession>
<keyword evidence="5" id="KW-0677">Repeat</keyword>
<sequence>MARGSCRHPLLVLLPPLLLLLLAMVPGSTQLQSSQTWSLLKIQQLLNYPPVLRTWGNSTDFCYGGDYKTSSAFVECYGDSVTQLHIMGPGGGPLPKTFSVDAFFTTLTRLPDLRVLTLTGLGLWGPLPGKVSRLASLEIVNVSGNYLYGHLPEGLSRLGSLQTFIADDNMLSGELPGWLGKLPSLAVLSLRNNSLQGALPESVRDMGSLRSLTLACNNLSGAVPDLSALTNLQVVDLANNSLGPAFPRLGRKVASVVLSGNRFGNGLPAEEVASFYLLERLDVSRNRFVSPFPPALLALPSIEYLSVAGNRLTGLLAANMSCGENLRFVDVSSNLLTGTLPSCLTTRAAAGSGAGKNNNNDESSSKVTLLAASNCLSGTSAAGTQHPALFCQNQALAVGIVPVQARGGGKAKAKAGIVASSVAAALAIAALAGVAAFLAARKAAVRRAKARPPRRLVEHAASSMSMSISGAYPSQLFADARYISQTVKLQGALGIPAYRSFSLVELEAATNNFEVSRLMGQDAHGQMYRGTLSNGTAVTIRSLRVARRGSQAAAFNRHVEMISRLRHRHLVSALGHCFEYNLDDATVTQLYLVFEYVHNGNLRSRISQGTEGRKLPWVQRISAAIGVAKGIQFLHGGIMPGLFANNLKITNILLDQNLVAKIGSYNIPILSETAKSEGGGGSKYPSDRVPNGDKIDIYDFGVILLEVVTGRPITSIHEVEIMKEQLQSALTSESPGRRRVLVDQAVSRACLDESARTVMEICLRCLAKEPAQRPSVEDVLWNLQFAAQVQDDWRGDSRSTTSEESPLSPSQIPRDPIITRTDAYA</sequence>
<evidence type="ECO:0000256" key="12">
    <source>
        <dbReference type="SAM" id="SignalP"/>
    </source>
</evidence>
<evidence type="ECO:0000256" key="11">
    <source>
        <dbReference type="SAM" id="Phobius"/>
    </source>
</evidence>
<gene>
    <name evidence="14" type="ORF">NCGR_LOCUS18406</name>
</gene>
<comment type="subcellular location">
    <subcellularLocation>
        <location evidence="1">Membrane</location>
        <topology evidence="1">Single-pass type I membrane protein</topology>
    </subcellularLocation>
</comment>